<comment type="caution">
    <text evidence="1">The sequence shown here is derived from an EMBL/GenBank/DDBJ whole genome shotgun (WGS) entry which is preliminary data.</text>
</comment>
<dbReference type="VEuPathDB" id="VectorBase:HLOH_064331"/>
<keyword evidence="2" id="KW-1185">Reference proteome</keyword>
<sequence length="174" mass="18665">MASLNLSAFASFIASSSLTSAPTYLVLGRSFKTCLSCGASLAHALTEQFLALGLHNTVTELLETHRTAQITRLSQTPTGRCILERARISTHPFYSILCIHVIPLPRNMNPTFHIGRCLARPRDHLRHYSPSPNVLYVDAGGHAAEYPSKPAFAIAVIAAPGADPQASATVLTST</sequence>
<evidence type="ECO:0000313" key="2">
    <source>
        <dbReference type="Proteomes" id="UP000821853"/>
    </source>
</evidence>
<accession>A0A9J6FVV0</accession>
<organism evidence="1 2">
    <name type="scientific">Haemaphysalis longicornis</name>
    <name type="common">Bush tick</name>
    <dbReference type="NCBI Taxonomy" id="44386"/>
    <lineage>
        <taxon>Eukaryota</taxon>
        <taxon>Metazoa</taxon>
        <taxon>Ecdysozoa</taxon>
        <taxon>Arthropoda</taxon>
        <taxon>Chelicerata</taxon>
        <taxon>Arachnida</taxon>
        <taxon>Acari</taxon>
        <taxon>Parasitiformes</taxon>
        <taxon>Ixodida</taxon>
        <taxon>Ixodoidea</taxon>
        <taxon>Ixodidae</taxon>
        <taxon>Haemaphysalinae</taxon>
        <taxon>Haemaphysalis</taxon>
    </lineage>
</organism>
<dbReference type="EMBL" id="JABSTR010000004">
    <property type="protein sequence ID" value="KAH9366504.1"/>
    <property type="molecule type" value="Genomic_DNA"/>
</dbReference>
<evidence type="ECO:0000313" key="1">
    <source>
        <dbReference type="EMBL" id="KAH9366504.1"/>
    </source>
</evidence>
<dbReference type="Proteomes" id="UP000821853">
    <property type="component" value="Chromosome 2"/>
</dbReference>
<protein>
    <submittedName>
        <fullName evidence="1">Uncharacterized protein</fullName>
    </submittedName>
</protein>
<gene>
    <name evidence="1" type="ORF">HPB48_018081</name>
</gene>
<proteinExistence type="predicted"/>
<name>A0A9J6FVV0_HAELO</name>
<dbReference type="AlphaFoldDB" id="A0A9J6FVV0"/>
<reference evidence="1 2" key="1">
    <citation type="journal article" date="2020" name="Cell">
        <title>Large-Scale Comparative Analyses of Tick Genomes Elucidate Their Genetic Diversity and Vector Capacities.</title>
        <authorList>
            <consortium name="Tick Genome and Microbiome Consortium (TIGMIC)"/>
            <person name="Jia N."/>
            <person name="Wang J."/>
            <person name="Shi W."/>
            <person name="Du L."/>
            <person name="Sun Y."/>
            <person name="Zhan W."/>
            <person name="Jiang J.F."/>
            <person name="Wang Q."/>
            <person name="Zhang B."/>
            <person name="Ji P."/>
            <person name="Bell-Sakyi L."/>
            <person name="Cui X.M."/>
            <person name="Yuan T.T."/>
            <person name="Jiang B.G."/>
            <person name="Yang W.F."/>
            <person name="Lam T.T."/>
            <person name="Chang Q.C."/>
            <person name="Ding S.J."/>
            <person name="Wang X.J."/>
            <person name="Zhu J.G."/>
            <person name="Ruan X.D."/>
            <person name="Zhao L."/>
            <person name="Wei J.T."/>
            <person name="Ye R.Z."/>
            <person name="Que T.C."/>
            <person name="Du C.H."/>
            <person name="Zhou Y.H."/>
            <person name="Cheng J.X."/>
            <person name="Dai P.F."/>
            <person name="Guo W.B."/>
            <person name="Han X.H."/>
            <person name="Huang E.J."/>
            <person name="Li L.F."/>
            <person name="Wei W."/>
            <person name="Gao Y.C."/>
            <person name="Liu J.Z."/>
            <person name="Shao H.Z."/>
            <person name="Wang X."/>
            <person name="Wang C.C."/>
            <person name="Yang T.C."/>
            <person name="Huo Q.B."/>
            <person name="Li W."/>
            <person name="Chen H.Y."/>
            <person name="Chen S.E."/>
            <person name="Zhou L.G."/>
            <person name="Ni X.B."/>
            <person name="Tian J.H."/>
            <person name="Sheng Y."/>
            <person name="Liu T."/>
            <person name="Pan Y.S."/>
            <person name="Xia L.Y."/>
            <person name="Li J."/>
            <person name="Zhao F."/>
            <person name="Cao W.C."/>
        </authorList>
    </citation>
    <scope>NUCLEOTIDE SEQUENCE [LARGE SCALE GENOMIC DNA]</scope>
    <source>
        <strain evidence="1">HaeL-2018</strain>
    </source>
</reference>